<keyword evidence="2" id="KW-1185">Reference proteome</keyword>
<organism evidence="1 2">
    <name type="scientific">Smallanthus sonchifolius</name>
    <dbReference type="NCBI Taxonomy" id="185202"/>
    <lineage>
        <taxon>Eukaryota</taxon>
        <taxon>Viridiplantae</taxon>
        <taxon>Streptophyta</taxon>
        <taxon>Embryophyta</taxon>
        <taxon>Tracheophyta</taxon>
        <taxon>Spermatophyta</taxon>
        <taxon>Magnoliopsida</taxon>
        <taxon>eudicotyledons</taxon>
        <taxon>Gunneridae</taxon>
        <taxon>Pentapetalae</taxon>
        <taxon>asterids</taxon>
        <taxon>campanulids</taxon>
        <taxon>Asterales</taxon>
        <taxon>Asteraceae</taxon>
        <taxon>Asteroideae</taxon>
        <taxon>Heliantheae alliance</taxon>
        <taxon>Millerieae</taxon>
        <taxon>Smallanthus</taxon>
    </lineage>
</organism>
<proteinExistence type="predicted"/>
<gene>
    <name evidence="1" type="ORF">L1987_19777</name>
</gene>
<protein>
    <submittedName>
        <fullName evidence="1">Uncharacterized protein</fullName>
    </submittedName>
</protein>
<reference evidence="1 2" key="2">
    <citation type="journal article" date="2022" name="Mol. Ecol. Resour.">
        <title>The genomes of chicory, endive, great burdock and yacon provide insights into Asteraceae paleo-polyploidization history and plant inulin production.</title>
        <authorList>
            <person name="Fan W."/>
            <person name="Wang S."/>
            <person name="Wang H."/>
            <person name="Wang A."/>
            <person name="Jiang F."/>
            <person name="Liu H."/>
            <person name="Zhao H."/>
            <person name="Xu D."/>
            <person name="Zhang Y."/>
        </authorList>
    </citation>
    <scope>NUCLEOTIDE SEQUENCE [LARGE SCALE GENOMIC DNA]</scope>
    <source>
        <strain evidence="2">cv. Yunnan</strain>
        <tissue evidence="1">Leaves</tissue>
    </source>
</reference>
<comment type="caution">
    <text evidence="1">The sequence shown here is derived from an EMBL/GenBank/DDBJ whole genome shotgun (WGS) entry which is preliminary data.</text>
</comment>
<dbReference type="Proteomes" id="UP001056120">
    <property type="component" value="Linkage Group LG07"/>
</dbReference>
<dbReference type="EMBL" id="CM042024">
    <property type="protein sequence ID" value="KAI3810167.1"/>
    <property type="molecule type" value="Genomic_DNA"/>
</dbReference>
<evidence type="ECO:0000313" key="2">
    <source>
        <dbReference type="Proteomes" id="UP001056120"/>
    </source>
</evidence>
<sequence>MVLQWWWRYCGCGLWQQLLPELQREDMDVLITDENDATTIETSGHMSSVIPGWFSPSAPLILTVDCCNFSPLCVLLTTLVPSVFDNLSVRAVSLCLICKWAPTVSRSTVVGHRSRHDLEEDGF</sequence>
<name>A0ACB9IQS2_9ASTR</name>
<evidence type="ECO:0000313" key="1">
    <source>
        <dbReference type="EMBL" id="KAI3810167.1"/>
    </source>
</evidence>
<accession>A0ACB9IQS2</accession>
<reference evidence="2" key="1">
    <citation type="journal article" date="2022" name="Mol. Ecol. Resour.">
        <title>The genomes of chicory, endive, great burdock and yacon provide insights into Asteraceae palaeo-polyploidization history and plant inulin production.</title>
        <authorList>
            <person name="Fan W."/>
            <person name="Wang S."/>
            <person name="Wang H."/>
            <person name="Wang A."/>
            <person name="Jiang F."/>
            <person name="Liu H."/>
            <person name="Zhao H."/>
            <person name="Xu D."/>
            <person name="Zhang Y."/>
        </authorList>
    </citation>
    <scope>NUCLEOTIDE SEQUENCE [LARGE SCALE GENOMIC DNA]</scope>
    <source>
        <strain evidence="2">cv. Yunnan</strain>
    </source>
</reference>